<sequence>MAWKERLGHQEIQCPVYHVGEGKNEVSAKIAWRGGFAWVGNDEGTMDTDVDILMGQEVEVIVHLVRDRELGREIPWEHQCHTMPSSWNQVIQRHEGWREVGWVLQPATINFPPAPHTFSSLARCWRGKASLVPRSPRFQGGISILKRYPTAELRSLDIMIWIKPGDSENVDEYTVQRIIEDALILGIEGRGWGNDLIRIERVKERIIHDMYSHLRTKRPSQKGSCVIDHGLWESQYRHHVAQLPWNDSVKEEEKEKDPLASLVFPSSHHLTSSSFDSIPSEFTSLDPTSFSSNPTLTDTYFPSSMPSEAFEDEFSDHSSTTAREIEVEVDDCLLYEVEDGVYVRPSVGEEGEGHIPEASSSSHETKI</sequence>
<feature type="region of interest" description="Disordered" evidence="1">
    <location>
        <begin position="344"/>
        <end position="367"/>
    </location>
</feature>
<dbReference type="EMBL" id="KZ988330">
    <property type="protein sequence ID" value="RKP12444.1"/>
    <property type="molecule type" value="Genomic_DNA"/>
</dbReference>
<evidence type="ECO:0000313" key="3">
    <source>
        <dbReference type="Proteomes" id="UP000267251"/>
    </source>
</evidence>
<dbReference type="OrthoDB" id="10635305at2759"/>
<organism evidence="2 3">
    <name type="scientific">Piptocephalis cylindrospora</name>
    <dbReference type="NCBI Taxonomy" id="1907219"/>
    <lineage>
        <taxon>Eukaryota</taxon>
        <taxon>Fungi</taxon>
        <taxon>Fungi incertae sedis</taxon>
        <taxon>Zoopagomycota</taxon>
        <taxon>Zoopagomycotina</taxon>
        <taxon>Zoopagomycetes</taxon>
        <taxon>Zoopagales</taxon>
        <taxon>Piptocephalidaceae</taxon>
        <taxon>Piptocephalis</taxon>
    </lineage>
</organism>
<evidence type="ECO:0000313" key="2">
    <source>
        <dbReference type="EMBL" id="RKP12444.1"/>
    </source>
</evidence>
<evidence type="ECO:0000256" key="1">
    <source>
        <dbReference type="SAM" id="MobiDB-lite"/>
    </source>
</evidence>
<protein>
    <submittedName>
        <fullName evidence="2">Uncharacterized protein</fullName>
    </submittedName>
</protein>
<gene>
    <name evidence="2" type="ORF">BJ684DRAFT_17069</name>
</gene>
<dbReference type="AlphaFoldDB" id="A0A4P9Y192"/>
<accession>A0A4P9Y192</accession>
<name>A0A4P9Y192_9FUNG</name>
<dbReference type="Proteomes" id="UP000267251">
    <property type="component" value="Unassembled WGS sequence"/>
</dbReference>
<keyword evidence="3" id="KW-1185">Reference proteome</keyword>
<proteinExistence type="predicted"/>
<reference evidence="3" key="1">
    <citation type="journal article" date="2018" name="Nat. Microbiol.">
        <title>Leveraging single-cell genomics to expand the fungal tree of life.</title>
        <authorList>
            <person name="Ahrendt S.R."/>
            <person name="Quandt C.A."/>
            <person name="Ciobanu D."/>
            <person name="Clum A."/>
            <person name="Salamov A."/>
            <person name="Andreopoulos B."/>
            <person name="Cheng J.F."/>
            <person name="Woyke T."/>
            <person name="Pelin A."/>
            <person name="Henrissat B."/>
            <person name="Reynolds N.K."/>
            <person name="Benny G.L."/>
            <person name="Smith M.E."/>
            <person name="James T.Y."/>
            <person name="Grigoriev I.V."/>
        </authorList>
    </citation>
    <scope>NUCLEOTIDE SEQUENCE [LARGE SCALE GENOMIC DNA]</scope>
</reference>
<feature type="compositionally biased region" description="Polar residues" evidence="1">
    <location>
        <begin position="358"/>
        <end position="367"/>
    </location>
</feature>